<accession>T2J5V5</accession>
<comment type="similarity">
    <text evidence="3">Belongs to the flavodoxin family.</text>
</comment>
<evidence type="ECO:0000256" key="4">
    <source>
        <dbReference type="ARBA" id="ARBA00022448"/>
    </source>
</evidence>
<evidence type="ECO:0000313" key="10">
    <source>
        <dbReference type="Proteomes" id="UP000018198"/>
    </source>
</evidence>
<protein>
    <submittedName>
        <fullName evidence="9">Flavodoxin</fullName>
    </submittedName>
</protein>
<name>T2J5V5_CROWT</name>
<evidence type="ECO:0000259" key="8">
    <source>
        <dbReference type="PROSITE" id="PS50902"/>
    </source>
</evidence>
<comment type="caution">
    <text evidence="9">The sequence shown here is derived from an EMBL/GenBank/DDBJ whole genome shotgun (WGS) entry which is preliminary data.</text>
</comment>
<dbReference type="InterPro" id="IPR029039">
    <property type="entry name" value="Flavoprotein-like_sf"/>
</dbReference>
<dbReference type="PANTHER" id="PTHR42809:SF1">
    <property type="entry name" value="FLAVODOXIN 1"/>
    <property type="match status" value="1"/>
</dbReference>
<dbReference type="GO" id="GO:0009055">
    <property type="term" value="F:electron transfer activity"/>
    <property type="evidence" value="ECO:0007669"/>
    <property type="project" value="InterPro"/>
</dbReference>
<keyword evidence="6" id="KW-0288">FMN</keyword>
<organism evidence="9 10">
    <name type="scientific">Crocosphaera watsonii WH 0401</name>
    <dbReference type="NCBI Taxonomy" id="555881"/>
    <lineage>
        <taxon>Bacteria</taxon>
        <taxon>Bacillati</taxon>
        <taxon>Cyanobacteriota</taxon>
        <taxon>Cyanophyceae</taxon>
        <taxon>Oscillatoriophycideae</taxon>
        <taxon>Chroococcales</taxon>
        <taxon>Aphanothecaceae</taxon>
        <taxon>Crocosphaera</taxon>
    </lineage>
</organism>
<dbReference type="Gene3D" id="3.40.50.360">
    <property type="match status" value="1"/>
</dbReference>
<evidence type="ECO:0000256" key="2">
    <source>
        <dbReference type="ARBA" id="ARBA00003297"/>
    </source>
</evidence>
<evidence type="ECO:0000256" key="3">
    <source>
        <dbReference type="ARBA" id="ARBA00005267"/>
    </source>
</evidence>
<dbReference type="RefSeq" id="WP_021834442.1">
    <property type="nucleotide sequence ID" value="NZ_CAQM01000050.1"/>
</dbReference>
<dbReference type="InterPro" id="IPR050619">
    <property type="entry name" value="Flavodoxin"/>
</dbReference>
<sequence length="119" mass="13629">MAKIGIFYGSTSGITEEIATTIREKLGEEECDLYSMEDDFDEYDQLLEYDYLLLGCSTWGAGDVQNDWRDPLFEMELENLILAVKPSLCLVPGIKWIMEPNLSAHWVKCITTSKPWELP</sequence>
<keyword evidence="7" id="KW-0249">Electron transport</keyword>
<dbReference type="PROSITE" id="PS50902">
    <property type="entry name" value="FLAVODOXIN_LIKE"/>
    <property type="match status" value="1"/>
</dbReference>
<dbReference type="GO" id="GO:0010181">
    <property type="term" value="F:FMN binding"/>
    <property type="evidence" value="ECO:0007669"/>
    <property type="project" value="InterPro"/>
</dbReference>
<evidence type="ECO:0000256" key="5">
    <source>
        <dbReference type="ARBA" id="ARBA00022630"/>
    </source>
</evidence>
<evidence type="ECO:0000256" key="1">
    <source>
        <dbReference type="ARBA" id="ARBA00001917"/>
    </source>
</evidence>
<reference evidence="9 10" key="1">
    <citation type="submission" date="2013-01" db="EMBL/GenBank/DDBJ databases">
        <authorList>
            <person name="Bench S."/>
        </authorList>
    </citation>
    <scope>NUCLEOTIDE SEQUENCE [LARGE SCALE GENOMIC DNA]</scope>
    <source>
        <strain evidence="9 10">WH 0401</strain>
    </source>
</reference>
<keyword evidence="5" id="KW-0285">Flavoprotein</keyword>
<keyword evidence="4" id="KW-0813">Transport</keyword>
<dbReference type="InterPro" id="IPR001226">
    <property type="entry name" value="Flavodoxin_CS"/>
</dbReference>
<dbReference type="AlphaFoldDB" id="T2J5V5"/>
<reference evidence="9 10" key="2">
    <citation type="submission" date="2013-09" db="EMBL/GenBank/DDBJ databases">
        <title>Whole genome comparison of six Crocosphaera watsonii strains with differing phenotypes.</title>
        <authorList>
            <person name="Bench S.R."/>
            <person name="Heller P."/>
            <person name="Frank I."/>
            <person name="Arciniega M."/>
            <person name="Shilova I.N."/>
            <person name="Zehr J.P."/>
        </authorList>
    </citation>
    <scope>NUCLEOTIDE SEQUENCE [LARGE SCALE GENOMIC DNA]</scope>
    <source>
        <strain evidence="9 10">WH 0401</strain>
    </source>
</reference>
<dbReference type="EMBL" id="CAQM01000050">
    <property type="protein sequence ID" value="CCQ59867.1"/>
    <property type="molecule type" value="Genomic_DNA"/>
</dbReference>
<evidence type="ECO:0000256" key="7">
    <source>
        <dbReference type="ARBA" id="ARBA00022982"/>
    </source>
</evidence>
<comment type="function">
    <text evidence="2">Low-potential electron donor to a number of redox enzymes.</text>
</comment>
<dbReference type="InterPro" id="IPR008254">
    <property type="entry name" value="Flavodoxin/NO_synth"/>
</dbReference>
<evidence type="ECO:0000256" key="6">
    <source>
        <dbReference type="ARBA" id="ARBA00022643"/>
    </source>
</evidence>
<proteinExistence type="inferred from homology"/>
<dbReference type="PANTHER" id="PTHR42809">
    <property type="entry name" value="FLAVODOXIN 2"/>
    <property type="match status" value="1"/>
</dbReference>
<comment type="cofactor">
    <cofactor evidence="1">
        <name>FMN</name>
        <dbReference type="ChEBI" id="CHEBI:58210"/>
    </cofactor>
</comment>
<dbReference type="Proteomes" id="UP000018198">
    <property type="component" value="Unassembled WGS sequence"/>
</dbReference>
<feature type="domain" description="Flavodoxin-like" evidence="8">
    <location>
        <begin position="4"/>
        <end position="119"/>
    </location>
</feature>
<dbReference type="SUPFAM" id="SSF52218">
    <property type="entry name" value="Flavoproteins"/>
    <property type="match status" value="1"/>
</dbReference>
<dbReference type="Pfam" id="PF00258">
    <property type="entry name" value="Flavodoxin_1"/>
    <property type="match status" value="1"/>
</dbReference>
<gene>
    <name evidence="9" type="ORF">CWATWH0401_1221</name>
</gene>
<evidence type="ECO:0000313" key="9">
    <source>
        <dbReference type="EMBL" id="CCQ59867.1"/>
    </source>
</evidence>
<dbReference type="PROSITE" id="PS00201">
    <property type="entry name" value="FLAVODOXIN"/>
    <property type="match status" value="1"/>
</dbReference>